<dbReference type="GO" id="GO:0071266">
    <property type="term" value="P:'de novo' L-methionine biosynthetic process"/>
    <property type="evidence" value="ECO:0007669"/>
    <property type="project" value="UniProtKB-ARBA"/>
</dbReference>
<dbReference type="SUPFAM" id="SSF55021">
    <property type="entry name" value="ACT-like"/>
    <property type="match status" value="1"/>
</dbReference>
<keyword evidence="11" id="KW-1185">Reference proteome</keyword>
<proteinExistence type="inferred from homology"/>
<comment type="catalytic activity">
    <reaction evidence="7 8">
        <text>L-aspartate + ATP = 4-phospho-L-aspartate + ADP</text>
        <dbReference type="Rhea" id="RHEA:23776"/>
        <dbReference type="ChEBI" id="CHEBI:29991"/>
        <dbReference type="ChEBI" id="CHEBI:30616"/>
        <dbReference type="ChEBI" id="CHEBI:57535"/>
        <dbReference type="ChEBI" id="CHEBI:456216"/>
        <dbReference type="EC" id="2.7.2.4"/>
    </reaction>
</comment>
<dbReference type="GO" id="GO:0009088">
    <property type="term" value="P:threonine biosynthetic process"/>
    <property type="evidence" value="ECO:0007669"/>
    <property type="project" value="UniProtKB-ARBA"/>
</dbReference>
<dbReference type="NCBIfam" id="TIGR00657">
    <property type="entry name" value="asp_kinases"/>
    <property type="match status" value="1"/>
</dbReference>
<evidence type="ECO:0000256" key="5">
    <source>
        <dbReference type="ARBA" id="ARBA00022777"/>
    </source>
</evidence>
<comment type="pathway">
    <text evidence="1">Mycotoxin biosynthesis.</text>
</comment>
<evidence type="ECO:0000256" key="4">
    <source>
        <dbReference type="ARBA" id="ARBA00022741"/>
    </source>
</evidence>
<evidence type="ECO:0000256" key="6">
    <source>
        <dbReference type="ARBA" id="ARBA00022840"/>
    </source>
</evidence>
<dbReference type="SUPFAM" id="SSF53633">
    <property type="entry name" value="Carbamate kinase-like"/>
    <property type="match status" value="1"/>
</dbReference>
<dbReference type="FunFam" id="3.30.2130.10:FF:000001">
    <property type="entry name" value="Bifunctional aspartokinase/homoserine dehydrogenase"/>
    <property type="match status" value="1"/>
</dbReference>
<dbReference type="PANTHER" id="PTHR21499:SF59">
    <property type="entry name" value="ASPARTOKINASE"/>
    <property type="match status" value="1"/>
</dbReference>
<accession>A0A6G1GXY1</accession>
<dbReference type="FunFam" id="3.40.1160.10:FF:000023">
    <property type="entry name" value="Probable aspartokinase"/>
    <property type="match status" value="1"/>
</dbReference>
<dbReference type="InterPro" id="IPR001048">
    <property type="entry name" value="Asp/Glu/Uridylate_kinase"/>
</dbReference>
<gene>
    <name evidence="10" type="ORF">K402DRAFT_413188</name>
</gene>
<dbReference type="InterPro" id="IPR018042">
    <property type="entry name" value="Aspartate_kinase_CS"/>
</dbReference>
<dbReference type="Pfam" id="PF00696">
    <property type="entry name" value="AA_kinase"/>
    <property type="match status" value="1"/>
</dbReference>
<dbReference type="Gene3D" id="3.30.2130.10">
    <property type="entry name" value="VC0802-like"/>
    <property type="match status" value="1"/>
</dbReference>
<dbReference type="GO" id="GO:0005524">
    <property type="term" value="F:ATP binding"/>
    <property type="evidence" value="ECO:0007669"/>
    <property type="project" value="UniProtKB-KW"/>
</dbReference>
<protein>
    <recommendedName>
        <fullName evidence="8">Aspartokinase</fullName>
        <ecNumber evidence="8">2.7.2.4</ecNumber>
    </recommendedName>
</protein>
<keyword evidence="4" id="KW-0547">Nucleotide-binding</keyword>
<dbReference type="OrthoDB" id="4323675at2759"/>
<comment type="similarity">
    <text evidence="2 8">Belongs to the aspartokinase family.</text>
</comment>
<evidence type="ECO:0000256" key="2">
    <source>
        <dbReference type="ARBA" id="ARBA00010122"/>
    </source>
</evidence>
<evidence type="ECO:0000256" key="8">
    <source>
        <dbReference type="RuleBase" id="RU003448"/>
    </source>
</evidence>
<dbReference type="Gene3D" id="3.40.1160.10">
    <property type="entry name" value="Acetylglutamate kinase-like"/>
    <property type="match status" value="1"/>
</dbReference>
<dbReference type="PROSITE" id="PS00324">
    <property type="entry name" value="ASPARTOKINASE"/>
    <property type="match status" value="1"/>
</dbReference>
<evidence type="ECO:0000313" key="11">
    <source>
        <dbReference type="Proteomes" id="UP000800041"/>
    </source>
</evidence>
<keyword evidence="3 8" id="KW-0808">Transferase</keyword>
<dbReference type="CDD" id="cd04892">
    <property type="entry name" value="ACT_AK-like_2"/>
    <property type="match status" value="1"/>
</dbReference>
<evidence type="ECO:0000256" key="1">
    <source>
        <dbReference type="ARBA" id="ARBA00004685"/>
    </source>
</evidence>
<feature type="domain" description="ACT" evidence="9">
    <location>
        <begin position="462"/>
        <end position="540"/>
    </location>
</feature>
<dbReference type="InterPro" id="IPR036393">
    <property type="entry name" value="AceGlu_kinase-like_sf"/>
</dbReference>
<dbReference type="GO" id="GO:0004072">
    <property type="term" value="F:aspartate kinase activity"/>
    <property type="evidence" value="ECO:0007669"/>
    <property type="project" value="UniProtKB-EC"/>
</dbReference>
<evidence type="ECO:0000256" key="3">
    <source>
        <dbReference type="ARBA" id="ARBA00022679"/>
    </source>
</evidence>
<dbReference type="InterPro" id="IPR054352">
    <property type="entry name" value="ACT_Aspartokinase"/>
</dbReference>
<dbReference type="Pfam" id="PF22468">
    <property type="entry name" value="ACT_9"/>
    <property type="match status" value="1"/>
</dbReference>
<dbReference type="PANTHER" id="PTHR21499">
    <property type="entry name" value="ASPARTATE KINASE"/>
    <property type="match status" value="1"/>
</dbReference>
<dbReference type="EC" id="2.7.2.4" evidence="8"/>
<dbReference type="GO" id="GO:0009090">
    <property type="term" value="P:homoserine biosynthetic process"/>
    <property type="evidence" value="ECO:0007669"/>
    <property type="project" value="TreeGrafter"/>
</dbReference>
<name>A0A6G1GXY1_9PEZI</name>
<dbReference type="AlphaFoldDB" id="A0A6G1GXY1"/>
<dbReference type="GO" id="GO:0005829">
    <property type="term" value="C:cytosol"/>
    <property type="evidence" value="ECO:0007669"/>
    <property type="project" value="TreeGrafter"/>
</dbReference>
<evidence type="ECO:0000313" key="10">
    <source>
        <dbReference type="EMBL" id="KAF1985609.1"/>
    </source>
</evidence>
<dbReference type="GO" id="GO:0009089">
    <property type="term" value="P:lysine biosynthetic process via diaminopimelate"/>
    <property type="evidence" value="ECO:0007669"/>
    <property type="project" value="TreeGrafter"/>
</dbReference>
<dbReference type="EMBL" id="ML977161">
    <property type="protein sequence ID" value="KAF1985609.1"/>
    <property type="molecule type" value="Genomic_DNA"/>
</dbReference>
<sequence>MPFITPKPWIVQKYGGTSIGKLLPEITGSIIPAYLKDYQVAVVCSARSGSTKSRGTTSLLLEAIHLATSREDSTEDLDQVLDIIKEEHFQAAREAVVGGDVQESYEKLSRELQASIEADCESLRKFLKAAWTIGELSERSQDRVLAVGEKLACRIVAASLQSKGIRAKVVVLDDIVQQAYSQGIREQKSAFRRCPREFLAGLTETLRARLFDTDGAVPIITGFFGAMPESLVSSVGRGYSDLCAALCAVAISAQELQIWKEVDGIFTADPSKVKSARLLATVTSEEAAELTYYGSEVIHPLTIEQISGADIPLRLKNVKNPDGSGTIIYPSISAKTSPSLSLSSPAGSDTSTPRSVFMTANGYHGESQYRRSPTAVTAKSVAVLNVRSNGRTRPQDFLGDIGQRLGRHDLTVDLISSSQQLLSLAVSVDSAAKEVDSLGEAVKDLDDIGIATTTRHMSIISIVGHKMRNVVGVAAEIFAALAEARINIYLISQGASEINISFVVKAQDTLLALNIVHTNVMRIPQQSEQENSFIKGPWLY</sequence>
<evidence type="ECO:0000259" key="9">
    <source>
        <dbReference type="PROSITE" id="PS51671"/>
    </source>
</evidence>
<evidence type="ECO:0000256" key="7">
    <source>
        <dbReference type="ARBA" id="ARBA00047872"/>
    </source>
</evidence>
<keyword evidence="6" id="KW-0067">ATP-binding</keyword>
<dbReference type="PROSITE" id="PS51671">
    <property type="entry name" value="ACT"/>
    <property type="match status" value="1"/>
</dbReference>
<dbReference type="InterPro" id="IPR001341">
    <property type="entry name" value="Asp_kinase"/>
</dbReference>
<dbReference type="InterPro" id="IPR002912">
    <property type="entry name" value="ACT_dom"/>
</dbReference>
<keyword evidence="5 8" id="KW-0418">Kinase</keyword>
<reference evidence="10" key="1">
    <citation type="journal article" date="2020" name="Stud. Mycol.">
        <title>101 Dothideomycetes genomes: a test case for predicting lifestyles and emergence of pathogens.</title>
        <authorList>
            <person name="Haridas S."/>
            <person name="Albert R."/>
            <person name="Binder M."/>
            <person name="Bloem J."/>
            <person name="Labutti K."/>
            <person name="Salamov A."/>
            <person name="Andreopoulos B."/>
            <person name="Baker S."/>
            <person name="Barry K."/>
            <person name="Bills G."/>
            <person name="Bluhm B."/>
            <person name="Cannon C."/>
            <person name="Castanera R."/>
            <person name="Culley D."/>
            <person name="Daum C."/>
            <person name="Ezra D."/>
            <person name="Gonzalez J."/>
            <person name="Henrissat B."/>
            <person name="Kuo A."/>
            <person name="Liang C."/>
            <person name="Lipzen A."/>
            <person name="Lutzoni F."/>
            <person name="Magnuson J."/>
            <person name="Mondo S."/>
            <person name="Nolan M."/>
            <person name="Ohm R."/>
            <person name="Pangilinan J."/>
            <person name="Park H.-J."/>
            <person name="Ramirez L."/>
            <person name="Alfaro M."/>
            <person name="Sun H."/>
            <person name="Tritt A."/>
            <person name="Yoshinaga Y."/>
            <person name="Zwiers L.-H."/>
            <person name="Turgeon B."/>
            <person name="Goodwin S."/>
            <person name="Spatafora J."/>
            <person name="Crous P."/>
            <person name="Grigoriev I."/>
        </authorList>
    </citation>
    <scope>NUCLEOTIDE SEQUENCE</scope>
    <source>
        <strain evidence="10">CBS 113979</strain>
    </source>
</reference>
<dbReference type="Proteomes" id="UP000800041">
    <property type="component" value="Unassembled WGS sequence"/>
</dbReference>
<dbReference type="InterPro" id="IPR045865">
    <property type="entry name" value="ACT-like_dom_sf"/>
</dbReference>
<organism evidence="10 11">
    <name type="scientific">Aulographum hederae CBS 113979</name>
    <dbReference type="NCBI Taxonomy" id="1176131"/>
    <lineage>
        <taxon>Eukaryota</taxon>
        <taxon>Fungi</taxon>
        <taxon>Dikarya</taxon>
        <taxon>Ascomycota</taxon>
        <taxon>Pezizomycotina</taxon>
        <taxon>Dothideomycetes</taxon>
        <taxon>Pleosporomycetidae</taxon>
        <taxon>Aulographales</taxon>
        <taxon>Aulographaceae</taxon>
    </lineage>
</organism>